<dbReference type="GO" id="GO:0006508">
    <property type="term" value="P:proteolysis"/>
    <property type="evidence" value="ECO:0007669"/>
    <property type="project" value="InterPro"/>
</dbReference>
<dbReference type="Proteomes" id="UP000054324">
    <property type="component" value="Unassembled WGS sequence"/>
</dbReference>
<evidence type="ECO:0000256" key="7">
    <source>
        <dbReference type="ARBA" id="ARBA00023136"/>
    </source>
</evidence>
<organism evidence="11 12">
    <name type="scientific">Opisthorchis viverrini</name>
    <name type="common">Southeast Asian liver fluke</name>
    <dbReference type="NCBI Taxonomy" id="6198"/>
    <lineage>
        <taxon>Eukaryota</taxon>
        <taxon>Metazoa</taxon>
        <taxon>Spiralia</taxon>
        <taxon>Lophotrochozoa</taxon>
        <taxon>Platyhelminthes</taxon>
        <taxon>Trematoda</taxon>
        <taxon>Digenea</taxon>
        <taxon>Opisthorchiida</taxon>
        <taxon>Opisthorchiata</taxon>
        <taxon>Opisthorchiidae</taxon>
        <taxon>Opisthorchis</taxon>
    </lineage>
</organism>
<dbReference type="Gene3D" id="2.40.70.10">
    <property type="entry name" value="Acid Proteases"/>
    <property type="match status" value="1"/>
</dbReference>
<dbReference type="RefSeq" id="XP_009168797.1">
    <property type="nucleotide sequence ID" value="XM_009170533.1"/>
</dbReference>
<evidence type="ECO:0000256" key="1">
    <source>
        <dbReference type="ARBA" id="ARBA00004167"/>
    </source>
</evidence>
<dbReference type="Pfam" id="PF13975">
    <property type="entry name" value="gag-asp_proteas"/>
    <property type="match status" value="1"/>
</dbReference>
<evidence type="ECO:0000313" key="12">
    <source>
        <dbReference type="Proteomes" id="UP000054324"/>
    </source>
</evidence>
<proteinExistence type="inferred from homology"/>
<dbReference type="InterPro" id="IPR021109">
    <property type="entry name" value="Peptidase_aspartic_dom_sf"/>
</dbReference>
<keyword evidence="7 9" id="KW-0472">Membrane</keyword>
<keyword evidence="5" id="KW-0378">Hydrolase</keyword>
<dbReference type="PANTHER" id="PTHR13605:SF4">
    <property type="entry name" value="ER MEMBRANE PROTEIN COMPLEX SUBUNIT 7"/>
    <property type="match status" value="1"/>
</dbReference>
<feature type="region of interest" description="Disordered" evidence="8">
    <location>
        <begin position="833"/>
        <end position="882"/>
    </location>
</feature>
<comment type="similarity">
    <text evidence="2">Belongs to the EMC7 family.</text>
</comment>
<evidence type="ECO:0000256" key="4">
    <source>
        <dbReference type="ARBA" id="ARBA00022729"/>
    </source>
</evidence>
<feature type="domain" description="Peptidase A2" evidence="10">
    <location>
        <begin position="346"/>
        <end position="423"/>
    </location>
</feature>
<dbReference type="InterPro" id="IPR019008">
    <property type="entry name" value="Beta_sandwich_EMC7"/>
</dbReference>
<dbReference type="Pfam" id="PF09430">
    <property type="entry name" value="EMC7_beta-sandw"/>
    <property type="match status" value="1"/>
</dbReference>
<dbReference type="GO" id="GO:0072546">
    <property type="term" value="C:EMC complex"/>
    <property type="evidence" value="ECO:0007669"/>
    <property type="project" value="TreeGrafter"/>
</dbReference>
<dbReference type="AlphaFoldDB" id="A0A074ZKA2"/>
<dbReference type="SUPFAM" id="SSF50630">
    <property type="entry name" value="Acid proteases"/>
    <property type="match status" value="1"/>
</dbReference>
<keyword evidence="4" id="KW-0732">Signal</keyword>
<dbReference type="CTD" id="20319693"/>
<evidence type="ECO:0000259" key="10">
    <source>
        <dbReference type="PROSITE" id="PS50175"/>
    </source>
</evidence>
<dbReference type="SUPFAM" id="SSF49452">
    <property type="entry name" value="Starch-binding domain-like"/>
    <property type="match status" value="1"/>
</dbReference>
<name>A0A074ZKA2_OPIVI</name>
<dbReference type="GO" id="GO:0030246">
    <property type="term" value="F:carbohydrate binding"/>
    <property type="evidence" value="ECO:0007669"/>
    <property type="project" value="InterPro"/>
</dbReference>
<dbReference type="InterPro" id="IPR013784">
    <property type="entry name" value="Carb-bd-like_fold"/>
</dbReference>
<dbReference type="EMBL" id="KL596722">
    <property type="protein sequence ID" value="KER27481.1"/>
    <property type="molecule type" value="Genomic_DNA"/>
</dbReference>
<keyword evidence="12" id="KW-1185">Reference proteome</keyword>
<dbReference type="InterPro" id="IPR039163">
    <property type="entry name" value="EMC7"/>
</dbReference>
<evidence type="ECO:0000313" key="11">
    <source>
        <dbReference type="EMBL" id="KER27481.1"/>
    </source>
</evidence>
<dbReference type="STRING" id="6198.A0A074ZKA2"/>
<feature type="region of interest" description="Disordered" evidence="8">
    <location>
        <begin position="490"/>
        <end position="522"/>
    </location>
</feature>
<evidence type="ECO:0000256" key="6">
    <source>
        <dbReference type="ARBA" id="ARBA00022989"/>
    </source>
</evidence>
<evidence type="ECO:0000256" key="2">
    <source>
        <dbReference type="ARBA" id="ARBA00008880"/>
    </source>
</evidence>
<dbReference type="CDD" id="cd05484">
    <property type="entry name" value="retropepsin_like_LTR_2"/>
    <property type="match status" value="1"/>
</dbReference>
<dbReference type="InterPro" id="IPR034128">
    <property type="entry name" value="K02A2.6-like"/>
</dbReference>
<feature type="compositionally biased region" description="Basic residues" evidence="8">
    <location>
        <begin position="871"/>
        <end position="882"/>
    </location>
</feature>
<dbReference type="GeneID" id="20319693"/>
<sequence length="882" mass="98776">MSTQDARKTSPSLSVSSEVIRLYSKLICRECEANKQKRQRVWGPAVTNNRTVRHLDGCVMCGTRAKRRHEECQLIRVKHLDSASCPLTDILARPCGTLSDYPVYTVTVPRVRQPRPKLPRDLGFADAVKILAQIFGEQSSLFNIRYQCLKITKRDTEDFITYAGVVNRECERFQLSSMTEDQFKCLIFVAGLQSPHDADIRTRLLNRIEQDPVLTLQKLTTECQHLINLKADAAMIGHSKFSQPDMVCKVTSKRKSSSKRTPRKPPTPCWFCEEWHYSRHCPYRTHRCSKCSRKGHKEECCRDDFRSSRKHRPDKRTQAEAVTATFRMKSPGRRKFVTLCINGTPVTLQLDTGSDLTLISKRTWNEVGRPPVEPTKCIVRNASGGSLKLTGKLNCSVTFKGIHLSGTCYVTNYTGLDLLGLDWINELQLLDEPLNAVCDETTANGPDTFTRTSRPDDFVVATVAAKPETRWSIRDTATIQLLASGSGSPLTSVQFGEPSQQPATFHPRSEPFSLQSQVQADRPTAIRKVKEVGPAEGTPQQSHRDQPPIQIYEECSPRWTQGRRCQTRGTRPELAIDDFVRGASVLRATPARHVRPTSSDISKSILEPRRHICLAACNIRTLKRAGQQAAFALTLHSLGKRTVMVTAILLAISFSVTLTDAYVIEGSLTPPVDAPMDWHAHTRIHVDGSQYVGFVRSDGTFQVSGVPSGSYLIEPIHPSFIFQTARVDINSKGRIRARRVNAPQPNAVDELPYPLKLSTHGKAVYFKPREQLRTIDLLFNPNVLYVLVPFLLVMVLTKMVNTNDPELQKELQQMNLQQQLPDMSELLSSVSLFGDRKKPSGSGKRRVTDDGNRATGTSNEAGFGSATHHGSSGRKEKKRRAQ</sequence>
<dbReference type="InterPro" id="IPR001995">
    <property type="entry name" value="Peptidase_A2_cat"/>
</dbReference>
<reference evidence="11 12" key="1">
    <citation type="submission" date="2013-11" db="EMBL/GenBank/DDBJ databases">
        <title>Opisthorchis viverrini - life in the bile duct.</title>
        <authorList>
            <person name="Young N.D."/>
            <person name="Nagarajan N."/>
            <person name="Lin S.J."/>
            <person name="Korhonen P.K."/>
            <person name="Jex A.R."/>
            <person name="Hall R.S."/>
            <person name="Safavi-Hemami H."/>
            <person name="Kaewkong W."/>
            <person name="Bertrand D."/>
            <person name="Gao S."/>
            <person name="Seet Q."/>
            <person name="Wongkham S."/>
            <person name="Teh B.T."/>
            <person name="Wongkham C."/>
            <person name="Intapan P.M."/>
            <person name="Maleewong W."/>
            <person name="Yang X."/>
            <person name="Hu M."/>
            <person name="Wang Z."/>
            <person name="Hofmann A."/>
            <person name="Sternberg P.W."/>
            <person name="Tan P."/>
            <person name="Wang J."/>
            <person name="Gasser R.B."/>
        </authorList>
    </citation>
    <scope>NUCLEOTIDE SEQUENCE [LARGE SCALE GENOMIC DNA]</scope>
</reference>
<evidence type="ECO:0000256" key="9">
    <source>
        <dbReference type="SAM" id="Phobius"/>
    </source>
</evidence>
<keyword evidence="3 9" id="KW-0812">Transmembrane</keyword>
<accession>A0A074ZKA2</accession>
<dbReference type="OrthoDB" id="27095at2759"/>
<feature type="compositionally biased region" description="Polar residues" evidence="8">
    <location>
        <begin position="490"/>
        <end position="503"/>
    </location>
</feature>
<comment type="subcellular location">
    <subcellularLocation>
        <location evidence="1">Membrane</location>
        <topology evidence="1">Single-pass membrane protein</topology>
    </subcellularLocation>
</comment>
<keyword evidence="6 9" id="KW-1133">Transmembrane helix</keyword>
<dbReference type="GO" id="GO:0004190">
    <property type="term" value="F:aspartic-type endopeptidase activity"/>
    <property type="evidence" value="ECO:0007669"/>
    <property type="project" value="InterPro"/>
</dbReference>
<dbReference type="KEGG" id="ovi:T265_05511"/>
<gene>
    <name evidence="11" type="ORF">T265_05511</name>
</gene>
<feature type="transmembrane region" description="Helical" evidence="9">
    <location>
        <begin position="783"/>
        <end position="800"/>
    </location>
</feature>
<dbReference type="PROSITE" id="PS50175">
    <property type="entry name" value="ASP_PROT_RETROV"/>
    <property type="match status" value="1"/>
</dbReference>
<protein>
    <recommendedName>
        <fullName evidence="10">Peptidase A2 domain-containing protein</fullName>
    </recommendedName>
</protein>
<dbReference type="PANTHER" id="PTHR13605">
    <property type="entry name" value="ER MEMBRANE PROTEIN COMPLEX SUBUNIT 7"/>
    <property type="match status" value="1"/>
</dbReference>
<evidence type="ECO:0000256" key="3">
    <source>
        <dbReference type="ARBA" id="ARBA00022692"/>
    </source>
</evidence>
<evidence type="ECO:0000256" key="5">
    <source>
        <dbReference type="ARBA" id="ARBA00022801"/>
    </source>
</evidence>
<evidence type="ECO:0000256" key="8">
    <source>
        <dbReference type="SAM" id="MobiDB-lite"/>
    </source>
</evidence>